<keyword evidence="3 8" id="KW-1134">Transmembrane beta strand</keyword>
<feature type="domain" description="TonB-dependent receptor-like beta-barrel" evidence="10">
    <location>
        <begin position="184"/>
        <end position="611"/>
    </location>
</feature>
<name>A0A7R6SV22_9GAMM</name>
<comment type="subcellular location">
    <subcellularLocation>
        <location evidence="1 8">Cell outer membrane</location>
        <topology evidence="1 8">Multi-pass membrane protein</topology>
    </subcellularLocation>
</comment>
<dbReference type="Pfam" id="PF00593">
    <property type="entry name" value="TonB_dep_Rec_b-barrel"/>
    <property type="match status" value="1"/>
</dbReference>
<accession>A0A7R6SV22</accession>
<dbReference type="PROSITE" id="PS52016">
    <property type="entry name" value="TONB_DEPENDENT_REC_3"/>
    <property type="match status" value="1"/>
</dbReference>
<dbReference type="PANTHER" id="PTHR30069:SF49">
    <property type="entry name" value="OUTER MEMBRANE PROTEIN C"/>
    <property type="match status" value="1"/>
</dbReference>
<evidence type="ECO:0000256" key="3">
    <source>
        <dbReference type="ARBA" id="ARBA00022452"/>
    </source>
</evidence>
<dbReference type="InterPro" id="IPR039426">
    <property type="entry name" value="TonB-dep_rcpt-like"/>
</dbReference>
<dbReference type="EMBL" id="AP014546">
    <property type="protein sequence ID" value="BBB29099.1"/>
    <property type="molecule type" value="Genomic_DNA"/>
</dbReference>
<evidence type="ECO:0000259" key="10">
    <source>
        <dbReference type="Pfam" id="PF00593"/>
    </source>
</evidence>
<dbReference type="NCBIfam" id="TIGR01778">
    <property type="entry name" value="TonB-copper"/>
    <property type="match status" value="1"/>
</dbReference>
<dbReference type="InterPro" id="IPR012910">
    <property type="entry name" value="Plug_dom"/>
</dbReference>
<dbReference type="InterPro" id="IPR037066">
    <property type="entry name" value="Plug_dom_sf"/>
</dbReference>
<comment type="similarity">
    <text evidence="8 9">Belongs to the TonB-dependent receptor family.</text>
</comment>
<sequence length="648" mass="71253">MSLVSVSSVADDKPLEIKVTRGALEDVSVEHFFPDTLTVKPASDMAELLSSVNGVSGVRMGGRGTDLIIRGQRETQLNILLDGAYLHGGCPNRMDPPTTYASGDSYDSISLIKGSQTVLYGSGGSGGTVILKRNKPALNEQGYHASYSGVVRSNGEGGSISADIAGGNDNGYIRFIGEVADVDSYEDGNGDTVRSAYESRSGSLILGAQLSDNTDLTMSYDRNEERDVLYAGANMDSPESNADIYRMKLEHQFSHSAIQSLKAELFQSNVDHLMDSYSLRNRSMGMYAPSTSDTTGGRITLDAWFGAHQATFGVDYQKNSRNGVVYNYPANQPMGQLWPDVIIEQVGLFGEVNRRLSSLDQIKLGLRYDYITANADNVNTLFMMTQTAAGLYGTVPHQQNEHNIAGFATWQHKLGSDYQLAMTASRSVRTADATERYMAKNNWIGNPWIAPEKHHQLEWVFSNVGETPWSISAYYNRVNDYILRYKASGKDRYQNVDAEIYGADLEYQYPINHQWLLKSSLSYTVGNNVDSNQPLSRISPLSAQLQALYSATTWEAGVVGRFVAAQNNVCLAASDCGGLDVTKTPGYGVVDLFMDYRLSPAISMAAGVDNLFDKTYRNHESRDDVFDPIPLQVNEPGRSVWLKLTGRF</sequence>
<keyword evidence="7 8" id="KW-0998">Cell outer membrane</keyword>
<reference evidence="12 13" key="1">
    <citation type="journal article" date="2008" name="Int. J. Syst. Evol. Microbiol.">
        <title>Neptunomonas japonica sp. nov., an Osedax japonicus symbiont-like bacterium isolated from sediment adjacent to sperm whale carcasses off Kagoshima, Japan.</title>
        <authorList>
            <person name="Miyazaki M."/>
            <person name="Nogi Y."/>
            <person name="Fujiwara Y."/>
            <person name="Kawato M."/>
            <person name="Kubokawa K."/>
            <person name="Horikoshi K."/>
        </authorList>
    </citation>
    <scope>NUCLEOTIDE SEQUENCE [LARGE SCALE GENOMIC DNA]</scope>
    <source>
        <strain evidence="12 13">JAMM 1380</strain>
    </source>
</reference>
<dbReference type="CDD" id="cd01347">
    <property type="entry name" value="ligand_gated_channel"/>
    <property type="match status" value="1"/>
</dbReference>
<evidence type="ECO:0000256" key="2">
    <source>
        <dbReference type="ARBA" id="ARBA00022448"/>
    </source>
</evidence>
<dbReference type="AlphaFoldDB" id="A0A7R6SV22"/>
<evidence type="ECO:0000259" key="11">
    <source>
        <dbReference type="Pfam" id="PF07715"/>
    </source>
</evidence>
<evidence type="ECO:0000256" key="9">
    <source>
        <dbReference type="RuleBase" id="RU003357"/>
    </source>
</evidence>
<gene>
    <name evidence="12" type="ORF">NEJAP_1145</name>
</gene>
<evidence type="ECO:0000256" key="4">
    <source>
        <dbReference type="ARBA" id="ARBA00022692"/>
    </source>
</evidence>
<protein>
    <submittedName>
        <fullName evidence="12">Iron complex outermembrane recepter protein</fullName>
    </submittedName>
</protein>
<keyword evidence="2 8" id="KW-0813">Transport</keyword>
<dbReference type="SUPFAM" id="SSF56935">
    <property type="entry name" value="Porins"/>
    <property type="match status" value="1"/>
</dbReference>
<evidence type="ECO:0000256" key="7">
    <source>
        <dbReference type="ARBA" id="ARBA00023237"/>
    </source>
</evidence>
<dbReference type="Gene3D" id="2.170.130.10">
    <property type="entry name" value="TonB-dependent receptor, plug domain"/>
    <property type="match status" value="1"/>
</dbReference>
<keyword evidence="4 8" id="KW-0812">Transmembrane</keyword>
<organism evidence="12 13">
    <name type="scientific">Neptunomonas japonica JAMM 1380</name>
    <dbReference type="NCBI Taxonomy" id="1441457"/>
    <lineage>
        <taxon>Bacteria</taxon>
        <taxon>Pseudomonadati</taxon>
        <taxon>Pseudomonadota</taxon>
        <taxon>Gammaproteobacteria</taxon>
        <taxon>Oceanospirillales</taxon>
        <taxon>Oceanospirillaceae</taxon>
        <taxon>Neptunomonas</taxon>
    </lineage>
</organism>
<evidence type="ECO:0000256" key="5">
    <source>
        <dbReference type="ARBA" id="ARBA00023077"/>
    </source>
</evidence>
<dbReference type="InterPro" id="IPR036942">
    <property type="entry name" value="Beta-barrel_TonB_sf"/>
</dbReference>
<keyword evidence="6 8" id="KW-0472">Membrane</keyword>
<dbReference type="GO" id="GO:0009279">
    <property type="term" value="C:cell outer membrane"/>
    <property type="evidence" value="ECO:0007669"/>
    <property type="project" value="UniProtKB-SubCell"/>
</dbReference>
<feature type="domain" description="TonB-dependent receptor plug" evidence="11">
    <location>
        <begin position="29"/>
        <end position="128"/>
    </location>
</feature>
<keyword evidence="5 9" id="KW-0798">TonB box</keyword>
<evidence type="ECO:0000256" key="8">
    <source>
        <dbReference type="PROSITE-ProRule" id="PRU01360"/>
    </source>
</evidence>
<dbReference type="Pfam" id="PF07715">
    <property type="entry name" value="Plug"/>
    <property type="match status" value="1"/>
</dbReference>
<proteinExistence type="inferred from homology"/>
<dbReference type="InterPro" id="IPR000531">
    <property type="entry name" value="Beta-barrel_TonB"/>
</dbReference>
<dbReference type="GO" id="GO:0044718">
    <property type="term" value="P:siderophore transmembrane transport"/>
    <property type="evidence" value="ECO:0007669"/>
    <property type="project" value="TreeGrafter"/>
</dbReference>
<dbReference type="Gene3D" id="2.40.170.20">
    <property type="entry name" value="TonB-dependent receptor, beta-barrel domain"/>
    <property type="match status" value="1"/>
</dbReference>
<evidence type="ECO:0000313" key="13">
    <source>
        <dbReference type="Proteomes" id="UP000595332"/>
    </source>
</evidence>
<dbReference type="Proteomes" id="UP000595332">
    <property type="component" value="Chromosome"/>
</dbReference>
<evidence type="ECO:0000256" key="6">
    <source>
        <dbReference type="ARBA" id="ARBA00023136"/>
    </source>
</evidence>
<evidence type="ECO:0000313" key="12">
    <source>
        <dbReference type="EMBL" id="BBB29099.1"/>
    </source>
</evidence>
<evidence type="ECO:0000256" key="1">
    <source>
        <dbReference type="ARBA" id="ARBA00004571"/>
    </source>
</evidence>
<dbReference type="PANTHER" id="PTHR30069">
    <property type="entry name" value="TONB-DEPENDENT OUTER MEMBRANE RECEPTOR"/>
    <property type="match status" value="1"/>
</dbReference>
<dbReference type="GO" id="GO:0015344">
    <property type="term" value="F:siderophore uptake transmembrane transporter activity"/>
    <property type="evidence" value="ECO:0007669"/>
    <property type="project" value="TreeGrafter"/>
</dbReference>
<dbReference type="InterPro" id="IPR010100">
    <property type="entry name" value="TonB-dep_Cu_rcpt"/>
</dbReference>
<keyword evidence="13" id="KW-1185">Reference proteome</keyword>
<dbReference type="KEGG" id="njp:NEJAP_1145"/>